<feature type="region of interest" description="Disordered" evidence="1">
    <location>
        <begin position="162"/>
        <end position="202"/>
    </location>
</feature>
<reference evidence="3 4" key="1">
    <citation type="journal article" date="2015" name="Genome Biol. Evol.">
        <title>Comparative Genomics of a Bacterivorous Green Alga Reveals Evolutionary Causalities and Consequences of Phago-Mixotrophic Mode of Nutrition.</title>
        <authorList>
            <person name="Burns J.A."/>
            <person name="Paasch A."/>
            <person name="Narechania A."/>
            <person name="Kim E."/>
        </authorList>
    </citation>
    <scope>NUCLEOTIDE SEQUENCE [LARGE SCALE GENOMIC DNA]</scope>
    <source>
        <strain evidence="3 4">PLY_AMNH</strain>
    </source>
</reference>
<dbReference type="InterPro" id="IPR025640">
    <property type="entry name" value="GYF_2"/>
</dbReference>
<dbReference type="PANTHER" id="PTHR36983:SF2">
    <property type="entry name" value="DNAJ HOMOLOG SUBFAMILY C MEMBER 13"/>
    <property type="match status" value="1"/>
</dbReference>
<dbReference type="AlphaFoldDB" id="A0AAE0GN50"/>
<dbReference type="EMBL" id="LGRX02003970">
    <property type="protein sequence ID" value="KAK3281186.1"/>
    <property type="molecule type" value="Genomic_DNA"/>
</dbReference>
<feature type="domain" description="GYF" evidence="2">
    <location>
        <begin position="31"/>
        <end position="73"/>
    </location>
</feature>
<dbReference type="Proteomes" id="UP001190700">
    <property type="component" value="Unassembled WGS sequence"/>
</dbReference>
<evidence type="ECO:0000313" key="3">
    <source>
        <dbReference type="EMBL" id="KAK3281186.1"/>
    </source>
</evidence>
<dbReference type="InterPro" id="IPR044978">
    <property type="entry name" value="GRV2/DNAJC13"/>
</dbReference>
<feature type="compositionally biased region" description="Acidic residues" evidence="1">
    <location>
        <begin position="163"/>
        <end position="174"/>
    </location>
</feature>
<evidence type="ECO:0000256" key="1">
    <source>
        <dbReference type="SAM" id="MobiDB-lite"/>
    </source>
</evidence>
<dbReference type="PANTHER" id="PTHR36983">
    <property type="entry name" value="DNAJ HOMOLOG SUBFAMILY C MEMBER 13"/>
    <property type="match status" value="1"/>
</dbReference>
<dbReference type="GO" id="GO:0006898">
    <property type="term" value="P:receptor-mediated endocytosis"/>
    <property type="evidence" value="ECO:0007669"/>
    <property type="project" value="TreeGrafter"/>
</dbReference>
<dbReference type="GO" id="GO:0007032">
    <property type="term" value="P:endosome organization"/>
    <property type="evidence" value="ECO:0007669"/>
    <property type="project" value="InterPro"/>
</dbReference>
<evidence type="ECO:0000313" key="4">
    <source>
        <dbReference type="Proteomes" id="UP001190700"/>
    </source>
</evidence>
<name>A0AAE0GN50_9CHLO</name>
<organism evidence="3 4">
    <name type="scientific">Cymbomonas tetramitiformis</name>
    <dbReference type="NCBI Taxonomy" id="36881"/>
    <lineage>
        <taxon>Eukaryota</taxon>
        <taxon>Viridiplantae</taxon>
        <taxon>Chlorophyta</taxon>
        <taxon>Pyramimonadophyceae</taxon>
        <taxon>Pyramimonadales</taxon>
        <taxon>Pyramimonadaceae</taxon>
        <taxon>Cymbomonas</taxon>
    </lineage>
</organism>
<feature type="compositionally biased region" description="Polar residues" evidence="1">
    <location>
        <begin position="189"/>
        <end position="202"/>
    </location>
</feature>
<proteinExistence type="predicted"/>
<feature type="non-terminal residue" evidence="3">
    <location>
        <position position="202"/>
    </location>
</feature>
<dbReference type="GO" id="GO:0010008">
    <property type="term" value="C:endosome membrane"/>
    <property type="evidence" value="ECO:0007669"/>
    <property type="project" value="TreeGrafter"/>
</dbReference>
<protein>
    <recommendedName>
        <fullName evidence="2">GYF domain-containing protein</fullName>
    </recommendedName>
</protein>
<gene>
    <name evidence="3" type="ORF">CYMTET_11004</name>
</gene>
<sequence>MTADDSGALSPKDLLWYYIEVDHADESDPVKQRGPFAINELRELWTKKKIETETYVWADGMDDFQQVKSLNALRLELTEPPSSLNPKLSNLKLNLKRATWYYLDKKGTKHGPSILDTLKIMWDFTEVDEDTMVRTEGMDEFAPIRDVPPLFKVLAMGTADQLDLGDTDSEADTVDGDREIRLGPPPPSSASETPFDQASANK</sequence>
<feature type="domain" description="GYF" evidence="2">
    <location>
        <begin position="100"/>
        <end position="150"/>
    </location>
</feature>
<comment type="caution">
    <text evidence="3">The sequence shown here is derived from an EMBL/GenBank/DDBJ whole genome shotgun (WGS) entry which is preliminary data.</text>
</comment>
<dbReference type="GO" id="GO:2000641">
    <property type="term" value="P:regulation of early endosome to late endosome transport"/>
    <property type="evidence" value="ECO:0007669"/>
    <property type="project" value="InterPro"/>
</dbReference>
<keyword evidence="4" id="KW-1185">Reference proteome</keyword>
<dbReference type="Pfam" id="PF14237">
    <property type="entry name" value="GYF_2"/>
    <property type="match status" value="2"/>
</dbReference>
<evidence type="ECO:0000259" key="2">
    <source>
        <dbReference type="Pfam" id="PF14237"/>
    </source>
</evidence>
<accession>A0AAE0GN50</accession>